<accession>A0AAW8VW58</accession>
<evidence type="ECO:0000259" key="3">
    <source>
        <dbReference type="PROSITE" id="PS51094"/>
    </source>
</evidence>
<keyword evidence="2" id="KW-0804">Transcription</keyword>
<gene>
    <name evidence="6" type="ORF">RI536_06775</name>
</gene>
<dbReference type="InterPro" id="IPR013011">
    <property type="entry name" value="PTS_EIIB_2"/>
</dbReference>
<dbReference type="RefSeq" id="WP_216780395.1">
    <property type="nucleotide sequence ID" value="NZ_JAGXBR010000009.1"/>
</dbReference>
<evidence type="ECO:0000256" key="1">
    <source>
        <dbReference type="ARBA" id="ARBA00023015"/>
    </source>
</evidence>
<dbReference type="PANTHER" id="PTHR30185">
    <property type="entry name" value="CRYPTIC BETA-GLUCOSIDE BGL OPERON ANTITERMINATOR"/>
    <property type="match status" value="1"/>
</dbReference>
<dbReference type="GO" id="GO:0006355">
    <property type="term" value="P:regulation of DNA-templated transcription"/>
    <property type="evidence" value="ECO:0007669"/>
    <property type="project" value="InterPro"/>
</dbReference>
<dbReference type="InterPro" id="IPR050661">
    <property type="entry name" value="BglG_antiterminators"/>
</dbReference>
<evidence type="ECO:0000313" key="6">
    <source>
        <dbReference type="EMBL" id="MDT6989807.1"/>
    </source>
</evidence>
<organism evidence="6 7">
    <name type="scientific">Lactiplantibacillus pentosus</name>
    <name type="common">Lactobacillus pentosus</name>
    <dbReference type="NCBI Taxonomy" id="1589"/>
    <lineage>
        <taxon>Bacteria</taxon>
        <taxon>Bacillati</taxon>
        <taxon>Bacillota</taxon>
        <taxon>Bacilli</taxon>
        <taxon>Lactobacillales</taxon>
        <taxon>Lactobacillaceae</taxon>
        <taxon>Lactiplantibacillus</taxon>
    </lineage>
</organism>
<dbReference type="PROSITE" id="PS51094">
    <property type="entry name" value="PTS_EIIA_TYPE_2"/>
    <property type="match status" value="1"/>
</dbReference>
<dbReference type="PANTHER" id="PTHR30185:SF13">
    <property type="entry name" value="LICABCH OPERON REGULATOR-RELATED"/>
    <property type="match status" value="1"/>
</dbReference>
<dbReference type="Pfam" id="PF05043">
    <property type="entry name" value="Mga"/>
    <property type="match status" value="1"/>
</dbReference>
<dbReference type="PROSITE" id="PS51099">
    <property type="entry name" value="PTS_EIIB_TYPE_2"/>
    <property type="match status" value="1"/>
</dbReference>
<dbReference type="InterPro" id="IPR007737">
    <property type="entry name" value="Mga_HTH"/>
</dbReference>
<name>A0AAW8VW58_LACPE</name>
<dbReference type="CDD" id="cd00211">
    <property type="entry name" value="PTS_IIA_fru"/>
    <property type="match status" value="1"/>
</dbReference>
<dbReference type="GO" id="GO:0008982">
    <property type="term" value="F:protein-N(PI)-phosphohistidine-sugar phosphotransferase activity"/>
    <property type="evidence" value="ECO:0007669"/>
    <property type="project" value="InterPro"/>
</dbReference>
<feature type="domain" description="PTS EIIA type-2" evidence="3">
    <location>
        <begin position="481"/>
        <end position="629"/>
    </location>
</feature>
<dbReference type="GO" id="GO:0009401">
    <property type="term" value="P:phosphoenolpyruvate-dependent sugar phosphotransferase system"/>
    <property type="evidence" value="ECO:0007669"/>
    <property type="project" value="InterPro"/>
</dbReference>
<proteinExistence type="predicted"/>
<dbReference type="EMBL" id="JAVLAQ010000001">
    <property type="protein sequence ID" value="MDT6989807.1"/>
    <property type="molecule type" value="Genomic_DNA"/>
</dbReference>
<feature type="domain" description="PTS EIIB type-2" evidence="4">
    <location>
        <begin position="390"/>
        <end position="482"/>
    </location>
</feature>
<protein>
    <submittedName>
        <fullName evidence="6">BglG family transcription antiterminator</fullName>
    </submittedName>
</protein>
<dbReference type="PROSITE" id="PS51372">
    <property type="entry name" value="PRD_2"/>
    <property type="match status" value="1"/>
</dbReference>
<dbReference type="Pfam" id="PF00359">
    <property type="entry name" value="PTS_EIIA_2"/>
    <property type="match status" value="1"/>
</dbReference>
<keyword evidence="1" id="KW-0805">Transcription regulation</keyword>
<evidence type="ECO:0000256" key="2">
    <source>
        <dbReference type="ARBA" id="ARBA00023163"/>
    </source>
</evidence>
<sequence length="632" mass="72616">MFKVDEVDIKLLETILIGPKVHYGDLMSVTGLSKPTIVKRLNMLSVESKKLGAIIVRKRGDGIYVEGDKTELLKIIGNTHYGSEDRKNKILINVLFREEPITLQELADELFVSRDTMQKDFHQVKKTLKENDLYICKSSQGIILGGLEKNRRHLISSIINHIYDSSDGILDNQDKLDDFWSTLLDTKGVKEVQNLMYAFLKKNSIEYNNYKFKNLVIHVLIMIERVKSGSYLAPLEHNTENYILTETNSLVGQLENKFKIKLNDNEVAYLNSHIESLEDTGENGRTSKNMDKVAEFIKSYLSDMNHDQLLIEELTSHLSAAISRLDKGLVINNPYTMKVKEEFSYNFEKAVRLSKEVEKMFRVTVPENEIAYICLHFQSFSERHSELEKIKAVIVCTTGLGSSRFLEQRILRDYSQSIDLIGTFSLHEFEEKISKENIQMILSTIRISNDYNKEIVMVSPLLTDIDHSKISYALQKIRDKARLEDYLIDLLDPTRIYFKNFENVSEVVDFMSKRLIQDGLAEKGVTQSIKEREKIASTALQSVAIPHCQPKFVKKSSLSILVSKSGVDWNGSKVHLVFLISFNSELQKQLKVIYHYFSKLVSKKFLKIALKASNGQDLFDEIIDYLKEEETA</sequence>
<comment type="caution">
    <text evidence="6">The sequence shown here is derived from an EMBL/GenBank/DDBJ whole genome shotgun (WGS) entry which is preliminary data.</text>
</comment>
<dbReference type="CDD" id="cd05568">
    <property type="entry name" value="PTS_IIB_bgl_like"/>
    <property type="match status" value="1"/>
</dbReference>
<dbReference type="InterPro" id="IPR002178">
    <property type="entry name" value="PTS_EIIA_type-2_dom"/>
</dbReference>
<dbReference type="InterPro" id="IPR011608">
    <property type="entry name" value="PRD"/>
</dbReference>
<dbReference type="Proteomes" id="UP001267003">
    <property type="component" value="Unassembled WGS sequence"/>
</dbReference>
<evidence type="ECO:0000313" key="7">
    <source>
        <dbReference type="Proteomes" id="UP001267003"/>
    </source>
</evidence>
<evidence type="ECO:0000259" key="5">
    <source>
        <dbReference type="PROSITE" id="PS51372"/>
    </source>
</evidence>
<feature type="domain" description="PRD" evidence="5">
    <location>
        <begin position="281"/>
        <end position="387"/>
    </location>
</feature>
<dbReference type="AlphaFoldDB" id="A0AAW8VW58"/>
<dbReference type="Pfam" id="PF00874">
    <property type="entry name" value="PRD"/>
    <property type="match status" value="2"/>
</dbReference>
<reference evidence="6" key="1">
    <citation type="submission" date="2023-08" db="EMBL/GenBank/DDBJ databases">
        <authorList>
            <person name="Page C.A."/>
            <person name="Perez-Diaz I.M."/>
        </authorList>
    </citation>
    <scope>NUCLEOTIDE SEQUENCE</scope>
    <source>
        <strain evidence="6">7.8.46</strain>
    </source>
</reference>
<evidence type="ECO:0000259" key="4">
    <source>
        <dbReference type="PROSITE" id="PS51099"/>
    </source>
</evidence>